<dbReference type="InterPro" id="IPR002942">
    <property type="entry name" value="S4_RNA-bd"/>
</dbReference>
<feature type="active site" evidence="6">
    <location>
        <position position="182"/>
    </location>
</feature>
<dbReference type="PANTHER" id="PTHR21600:SF44">
    <property type="entry name" value="RIBOSOMAL LARGE SUBUNIT PSEUDOURIDINE SYNTHASE D"/>
    <property type="match status" value="1"/>
</dbReference>
<feature type="domain" description="RNA-binding S4" evidence="10">
    <location>
        <begin position="56"/>
        <end position="122"/>
    </location>
</feature>
<comment type="similarity">
    <text evidence="1 8">Belongs to the pseudouridine synthase RluA family.</text>
</comment>
<evidence type="ECO:0000256" key="3">
    <source>
        <dbReference type="ARBA" id="ARBA00023235"/>
    </source>
</evidence>
<dbReference type="CDD" id="cd02869">
    <property type="entry name" value="PseudoU_synth_RluA_like"/>
    <property type="match status" value="1"/>
</dbReference>
<dbReference type="FunFam" id="3.30.2350.10:FF:000006">
    <property type="entry name" value="Pseudouridine synthase"/>
    <property type="match status" value="1"/>
</dbReference>
<comment type="function">
    <text evidence="5">Responsible for synthesis of pseudouridine from uracil at positions 1911, 1915 and 1917 in 23S ribosomal RNA.</text>
</comment>
<proteinExistence type="inferred from homology"/>
<evidence type="ECO:0000313" key="12">
    <source>
        <dbReference type="Proteomes" id="UP000509367"/>
    </source>
</evidence>
<evidence type="ECO:0000256" key="7">
    <source>
        <dbReference type="PROSITE-ProRule" id="PRU00182"/>
    </source>
</evidence>
<evidence type="ECO:0000256" key="9">
    <source>
        <dbReference type="SAM" id="MobiDB-lite"/>
    </source>
</evidence>
<dbReference type="PANTHER" id="PTHR21600">
    <property type="entry name" value="MITOCHONDRIAL RNA PSEUDOURIDINE SYNTHASE"/>
    <property type="match status" value="1"/>
</dbReference>
<dbReference type="EC" id="5.4.99.-" evidence="8"/>
<dbReference type="KEGG" id="orm:HTY61_00055"/>
<keyword evidence="12" id="KW-1185">Reference proteome</keyword>
<evidence type="ECO:0000256" key="2">
    <source>
        <dbReference type="ARBA" id="ARBA00022884"/>
    </source>
</evidence>
<dbReference type="GO" id="GO:0160140">
    <property type="term" value="F:23S rRNA pseudouridine(1911/1915/1917) synthase activity"/>
    <property type="evidence" value="ECO:0007669"/>
    <property type="project" value="UniProtKB-EC"/>
</dbReference>
<dbReference type="InterPro" id="IPR036986">
    <property type="entry name" value="S4_RNA-bd_sf"/>
</dbReference>
<feature type="region of interest" description="Disordered" evidence="9">
    <location>
        <begin position="1"/>
        <end position="36"/>
    </location>
</feature>
<dbReference type="SMART" id="SM00363">
    <property type="entry name" value="S4"/>
    <property type="match status" value="1"/>
</dbReference>
<feature type="compositionally biased region" description="Low complexity" evidence="9">
    <location>
        <begin position="15"/>
        <end position="30"/>
    </location>
</feature>
<evidence type="ECO:0000256" key="6">
    <source>
        <dbReference type="PIRSR" id="PIRSR606225-1"/>
    </source>
</evidence>
<dbReference type="GO" id="GO:0000455">
    <property type="term" value="P:enzyme-directed rRNA pseudouridine synthesis"/>
    <property type="evidence" value="ECO:0007669"/>
    <property type="project" value="TreeGrafter"/>
</dbReference>
<sequence>METTISRASLRRTRSIAGSSGLSSSKSSVGTVMTKGHNEAGGELEAFTAGDEAAGARLDQWLAGVTPHDLSRSRIKQLIEQGQVSLNGEVVTEARRKLRPGDRIELVRPEPRPAEPEAEAIPLTVLYEDDDVIVIDKPAGLVVHPGAGNQSGTLVNALIAHCGDSLSGIGGIRRPGIVHRLDKDTSGVMVVAKNDRAHHGLAAQFADHGRTGGMRRSYLALVWGAPDRMTGTIRTFLGRSPRDRMKQAVVPEGQPDARHAITHFRVSERYGDPTGAAPLASLVECRLETGRTHQIRVHMAHLGHPLVGDRDYGRQFATKANVLPEPLRTVVSAFDRQALHAAHLSFEHPATGQLMAFDTPLPADMAELVGGFRRHFAGS</sequence>
<evidence type="ECO:0000313" key="11">
    <source>
        <dbReference type="EMBL" id="QKV16968.1"/>
    </source>
</evidence>
<dbReference type="InterPro" id="IPR006145">
    <property type="entry name" value="PsdUridine_synth_RsuA/RluA"/>
</dbReference>
<dbReference type="CDD" id="cd00165">
    <property type="entry name" value="S4"/>
    <property type="match status" value="1"/>
</dbReference>
<organism evidence="11 12">
    <name type="scientific">Oricola thermophila</name>
    <dbReference type="NCBI Taxonomy" id="2742145"/>
    <lineage>
        <taxon>Bacteria</taxon>
        <taxon>Pseudomonadati</taxon>
        <taxon>Pseudomonadota</taxon>
        <taxon>Alphaproteobacteria</taxon>
        <taxon>Hyphomicrobiales</taxon>
        <taxon>Ahrensiaceae</taxon>
        <taxon>Oricola</taxon>
    </lineage>
</organism>
<reference evidence="11 12" key="1">
    <citation type="submission" date="2020-06" db="EMBL/GenBank/DDBJ databases">
        <title>Oricola thermophila sp. nov. isolated from a tidal sediments.</title>
        <authorList>
            <person name="Kwon K.K."/>
            <person name="Yang S.-H."/>
            <person name="Park M.-J."/>
        </authorList>
    </citation>
    <scope>NUCLEOTIDE SEQUENCE [LARGE SCALE GENOMIC DNA]</scope>
    <source>
        <strain evidence="11 12">MEBiC13590</strain>
    </source>
</reference>
<gene>
    <name evidence="11" type="ORF">HTY61_00055</name>
</gene>
<keyword evidence="2 7" id="KW-0694">RNA-binding</keyword>
<evidence type="ECO:0000256" key="4">
    <source>
        <dbReference type="ARBA" id="ARBA00036882"/>
    </source>
</evidence>
<dbReference type="GO" id="GO:0003723">
    <property type="term" value="F:RNA binding"/>
    <property type="evidence" value="ECO:0007669"/>
    <property type="project" value="UniProtKB-KW"/>
</dbReference>
<evidence type="ECO:0000256" key="8">
    <source>
        <dbReference type="RuleBase" id="RU362028"/>
    </source>
</evidence>
<evidence type="ECO:0000256" key="5">
    <source>
        <dbReference type="ARBA" id="ARBA00056072"/>
    </source>
</evidence>
<dbReference type="Pfam" id="PF00849">
    <property type="entry name" value="PseudoU_synth_2"/>
    <property type="match status" value="1"/>
</dbReference>
<evidence type="ECO:0000259" key="10">
    <source>
        <dbReference type="SMART" id="SM00363"/>
    </source>
</evidence>
<keyword evidence="3 8" id="KW-0413">Isomerase</keyword>
<name>A0A6N1V8F8_9HYPH</name>
<dbReference type="InterPro" id="IPR050188">
    <property type="entry name" value="RluA_PseudoU_synthase"/>
</dbReference>
<dbReference type="AlphaFoldDB" id="A0A6N1V8F8"/>
<dbReference type="EMBL" id="CP054836">
    <property type="protein sequence ID" value="QKV16968.1"/>
    <property type="molecule type" value="Genomic_DNA"/>
</dbReference>
<dbReference type="SUPFAM" id="SSF55174">
    <property type="entry name" value="Alpha-L RNA-binding motif"/>
    <property type="match status" value="1"/>
</dbReference>
<comment type="catalytic activity">
    <reaction evidence="8">
        <text>a uridine in RNA = a pseudouridine in RNA</text>
        <dbReference type="Rhea" id="RHEA:48348"/>
        <dbReference type="Rhea" id="RHEA-COMP:12068"/>
        <dbReference type="Rhea" id="RHEA-COMP:12069"/>
        <dbReference type="ChEBI" id="CHEBI:65314"/>
        <dbReference type="ChEBI" id="CHEBI:65315"/>
    </reaction>
</comment>
<dbReference type="InterPro" id="IPR006225">
    <property type="entry name" value="PsdUridine_synth_RluC/D"/>
</dbReference>
<dbReference type="InterPro" id="IPR006224">
    <property type="entry name" value="PsdUridine_synth_RluA-like_CS"/>
</dbReference>
<dbReference type="NCBIfam" id="TIGR00005">
    <property type="entry name" value="rluA_subfam"/>
    <property type="match status" value="1"/>
</dbReference>
<dbReference type="Gene3D" id="3.10.290.10">
    <property type="entry name" value="RNA-binding S4 domain"/>
    <property type="match status" value="1"/>
</dbReference>
<dbReference type="PROSITE" id="PS01129">
    <property type="entry name" value="PSI_RLU"/>
    <property type="match status" value="1"/>
</dbReference>
<dbReference type="SUPFAM" id="SSF55120">
    <property type="entry name" value="Pseudouridine synthase"/>
    <property type="match status" value="1"/>
</dbReference>
<dbReference type="Proteomes" id="UP000509367">
    <property type="component" value="Chromosome"/>
</dbReference>
<accession>A0A6N1V8F8</accession>
<dbReference type="Pfam" id="PF01479">
    <property type="entry name" value="S4"/>
    <property type="match status" value="1"/>
</dbReference>
<dbReference type="PROSITE" id="PS50889">
    <property type="entry name" value="S4"/>
    <property type="match status" value="1"/>
</dbReference>
<protein>
    <recommendedName>
        <fullName evidence="8">Pseudouridine synthase</fullName>
        <ecNumber evidence="8">5.4.99.-</ecNumber>
    </recommendedName>
</protein>
<evidence type="ECO:0000256" key="1">
    <source>
        <dbReference type="ARBA" id="ARBA00010876"/>
    </source>
</evidence>
<comment type="catalytic activity">
    <reaction evidence="4">
        <text>uridine(1911/1915/1917) in 23S rRNA = pseudouridine(1911/1915/1917) in 23S rRNA</text>
        <dbReference type="Rhea" id="RHEA:42524"/>
        <dbReference type="Rhea" id="RHEA-COMP:10097"/>
        <dbReference type="Rhea" id="RHEA-COMP:10098"/>
        <dbReference type="ChEBI" id="CHEBI:65314"/>
        <dbReference type="ChEBI" id="CHEBI:65315"/>
        <dbReference type="EC" id="5.4.99.23"/>
    </reaction>
</comment>
<dbReference type="Gene3D" id="3.30.2350.10">
    <property type="entry name" value="Pseudouridine synthase"/>
    <property type="match status" value="1"/>
</dbReference>
<dbReference type="InterPro" id="IPR020103">
    <property type="entry name" value="PsdUridine_synth_cat_dom_sf"/>
</dbReference>